<dbReference type="HOGENOM" id="CLU_024476_0_0_1"/>
<name>B8B2Z7_ORYSI</name>
<dbReference type="GO" id="GO:0019005">
    <property type="term" value="C:SCF ubiquitin ligase complex"/>
    <property type="evidence" value="ECO:0007669"/>
    <property type="project" value="TreeGrafter"/>
</dbReference>
<dbReference type="STRING" id="39946.B8B2Z7"/>
<dbReference type="OMA" id="IACMFDP"/>
<dbReference type="SUPFAM" id="SSF52047">
    <property type="entry name" value="RNI-like"/>
    <property type="match status" value="1"/>
</dbReference>
<dbReference type="Gramene" id="BGIOSGA022338-TA">
    <property type="protein sequence ID" value="BGIOSGA022338-PA"/>
    <property type="gene ID" value="BGIOSGA022338"/>
</dbReference>
<organism evidence="1 2">
    <name type="scientific">Oryza sativa subsp. indica</name>
    <name type="common">Rice</name>
    <dbReference type="NCBI Taxonomy" id="39946"/>
    <lineage>
        <taxon>Eukaryota</taxon>
        <taxon>Viridiplantae</taxon>
        <taxon>Streptophyta</taxon>
        <taxon>Embryophyta</taxon>
        <taxon>Tracheophyta</taxon>
        <taxon>Spermatophyta</taxon>
        <taxon>Magnoliopsida</taxon>
        <taxon>Liliopsida</taxon>
        <taxon>Poales</taxon>
        <taxon>Poaceae</taxon>
        <taxon>BOP clade</taxon>
        <taxon>Oryzoideae</taxon>
        <taxon>Oryzeae</taxon>
        <taxon>Oryzinae</taxon>
        <taxon>Oryza</taxon>
        <taxon>Oryza sativa</taxon>
    </lineage>
</organism>
<keyword evidence="2" id="KW-1185">Reference proteome</keyword>
<evidence type="ECO:0000313" key="2">
    <source>
        <dbReference type="Proteomes" id="UP000007015"/>
    </source>
</evidence>
<evidence type="ECO:0000313" key="1">
    <source>
        <dbReference type="EMBL" id="EEC80036.1"/>
    </source>
</evidence>
<dbReference type="AlphaFoldDB" id="B8B2Z7"/>
<protein>
    <submittedName>
        <fullName evidence="1">Uncharacterized protein</fullName>
    </submittedName>
</protein>
<sequence length="703" mass="78321">MAEEEEEEEVEEGRSSSSAILDLPEPLLLHILSFLTDTCAALRELDLSEFYCWTEDVVRALTTHPSATAALTHLDLGLAAATDGFKSSELGPIAASCPNLRKLVAPCLFNPRFSDCVGDDALLSLATSCPRLTVLRLSEPFEAAANIQREEAAITVAGLVAFFAALPALEDFTMDLQHNVLEAAPAMEALARRCPRIKFLTLGSFQGLCKASWLHLDGVAVCGGLESLYMKNCQDLTDASLAAIGRGCRRLAKFGIHGCDLVTSAGIRRLAFTLRPTLKEVTVLHCRLLHTAECLTALSPIRDRIESLEINCVWNTTEQPCSVANGTTTECDPEDDELGEVYESAAKKCRYMEFDDLGSWEMLRSLSLWFSAGQLLSPLISAGLDSCPVLEEISIKVEGDCRTCPRPAPRTIFGLSDLAGFPVLAKMKLDLSEAVGYALTAPTGQMDLSLWERFYLHGIESLQTLYELDYWPPQDKDVHHRSLTLPAVGLIQRCVGLRKLFIHGTTHEHFMTFFLSIPNLRDMQLREDYYPAPENDLMFTEMRAESWLRLGDKWDGMCRCASQFCMSLSGMLSCNTGYNKPSHRSLDGYKHIVNMEYCSPISSDGPHFPLQAARAKEAAQSRPNKENTEEYHEMMEEEMIHGLQRVGWKKVDVNFHTALWPYFAHNNIHVKNEWLHNAGAGVIAHVADSIKQQESRKYFRANL</sequence>
<dbReference type="Proteomes" id="UP000007015">
    <property type="component" value="Chromosome 6"/>
</dbReference>
<dbReference type="SMART" id="SM00367">
    <property type="entry name" value="LRR_CC"/>
    <property type="match status" value="4"/>
</dbReference>
<dbReference type="EMBL" id="CM000131">
    <property type="protein sequence ID" value="EEC80036.1"/>
    <property type="molecule type" value="Genomic_DNA"/>
</dbReference>
<dbReference type="GO" id="GO:0031146">
    <property type="term" value="P:SCF-dependent proteasomal ubiquitin-dependent protein catabolic process"/>
    <property type="evidence" value="ECO:0007669"/>
    <property type="project" value="TreeGrafter"/>
</dbReference>
<dbReference type="Gene3D" id="3.80.10.10">
    <property type="entry name" value="Ribonuclease Inhibitor"/>
    <property type="match status" value="1"/>
</dbReference>
<dbReference type="PANTHER" id="PTHR13318">
    <property type="entry name" value="PARTNER OF PAIRED, ISOFORM B-RELATED"/>
    <property type="match status" value="1"/>
</dbReference>
<reference evidence="1 2" key="1">
    <citation type="journal article" date="2005" name="PLoS Biol.">
        <title>The genomes of Oryza sativa: a history of duplications.</title>
        <authorList>
            <person name="Yu J."/>
            <person name="Wang J."/>
            <person name="Lin W."/>
            <person name="Li S."/>
            <person name="Li H."/>
            <person name="Zhou J."/>
            <person name="Ni P."/>
            <person name="Dong W."/>
            <person name="Hu S."/>
            <person name="Zeng C."/>
            <person name="Zhang J."/>
            <person name="Zhang Y."/>
            <person name="Li R."/>
            <person name="Xu Z."/>
            <person name="Li S."/>
            <person name="Li X."/>
            <person name="Zheng H."/>
            <person name="Cong L."/>
            <person name="Lin L."/>
            <person name="Yin J."/>
            <person name="Geng J."/>
            <person name="Li G."/>
            <person name="Shi J."/>
            <person name="Liu J."/>
            <person name="Lv H."/>
            <person name="Li J."/>
            <person name="Wang J."/>
            <person name="Deng Y."/>
            <person name="Ran L."/>
            <person name="Shi X."/>
            <person name="Wang X."/>
            <person name="Wu Q."/>
            <person name="Li C."/>
            <person name="Ren X."/>
            <person name="Wang J."/>
            <person name="Wang X."/>
            <person name="Li D."/>
            <person name="Liu D."/>
            <person name="Zhang X."/>
            <person name="Ji Z."/>
            <person name="Zhao W."/>
            <person name="Sun Y."/>
            <person name="Zhang Z."/>
            <person name="Bao J."/>
            <person name="Han Y."/>
            <person name="Dong L."/>
            <person name="Ji J."/>
            <person name="Chen P."/>
            <person name="Wu S."/>
            <person name="Liu J."/>
            <person name="Xiao Y."/>
            <person name="Bu D."/>
            <person name="Tan J."/>
            <person name="Yang L."/>
            <person name="Ye C."/>
            <person name="Zhang J."/>
            <person name="Xu J."/>
            <person name="Zhou Y."/>
            <person name="Yu Y."/>
            <person name="Zhang B."/>
            <person name="Zhuang S."/>
            <person name="Wei H."/>
            <person name="Liu B."/>
            <person name="Lei M."/>
            <person name="Yu H."/>
            <person name="Li Y."/>
            <person name="Xu H."/>
            <person name="Wei S."/>
            <person name="He X."/>
            <person name="Fang L."/>
            <person name="Zhang Z."/>
            <person name="Zhang Y."/>
            <person name="Huang X."/>
            <person name="Su Z."/>
            <person name="Tong W."/>
            <person name="Li J."/>
            <person name="Tong Z."/>
            <person name="Li S."/>
            <person name="Ye J."/>
            <person name="Wang L."/>
            <person name="Fang L."/>
            <person name="Lei T."/>
            <person name="Chen C."/>
            <person name="Chen H."/>
            <person name="Xu Z."/>
            <person name="Li H."/>
            <person name="Huang H."/>
            <person name="Zhang F."/>
            <person name="Xu H."/>
            <person name="Li N."/>
            <person name="Zhao C."/>
            <person name="Li S."/>
            <person name="Dong L."/>
            <person name="Huang Y."/>
            <person name="Li L."/>
            <person name="Xi Y."/>
            <person name="Qi Q."/>
            <person name="Li W."/>
            <person name="Zhang B."/>
            <person name="Hu W."/>
            <person name="Zhang Y."/>
            <person name="Tian X."/>
            <person name="Jiao Y."/>
            <person name="Liang X."/>
            <person name="Jin J."/>
            <person name="Gao L."/>
            <person name="Zheng W."/>
            <person name="Hao B."/>
            <person name="Liu S."/>
            <person name="Wang W."/>
            <person name="Yuan L."/>
            <person name="Cao M."/>
            <person name="McDermott J."/>
            <person name="Samudrala R."/>
            <person name="Wang J."/>
            <person name="Wong G.K."/>
            <person name="Yang H."/>
        </authorList>
    </citation>
    <scope>NUCLEOTIDE SEQUENCE [LARGE SCALE GENOMIC DNA]</scope>
    <source>
        <strain evidence="2">cv. 93-11</strain>
    </source>
</reference>
<dbReference type="InterPro" id="IPR006553">
    <property type="entry name" value="Leu-rich_rpt_Cys-con_subtyp"/>
</dbReference>
<accession>B8B2Z7</accession>
<proteinExistence type="predicted"/>
<dbReference type="InterPro" id="IPR032675">
    <property type="entry name" value="LRR_dom_sf"/>
</dbReference>
<dbReference type="PANTHER" id="PTHR13318:SF245">
    <property type="entry name" value="F-BOX_LRR-REPEAT MAX2 HOMOLOG"/>
    <property type="match status" value="1"/>
</dbReference>
<gene>
    <name evidence="1" type="ORF">OsI_21723</name>
</gene>